<dbReference type="OrthoDB" id="332813at2759"/>
<protein>
    <submittedName>
        <fullName evidence="2">Uncharacterized protein</fullName>
    </submittedName>
</protein>
<reference evidence="2" key="2">
    <citation type="submission" date="2013-10" db="EMBL/GenBank/DDBJ databases">
        <authorList>
            <person name="Aslett M."/>
        </authorList>
    </citation>
    <scope>NUCLEOTIDE SEQUENCE [LARGE SCALE GENOMIC DNA]</scope>
    <source>
        <strain evidence="2">Weybridge</strain>
    </source>
</reference>
<evidence type="ECO:0000313" key="3">
    <source>
        <dbReference type="Proteomes" id="UP000030763"/>
    </source>
</evidence>
<dbReference type="GeneID" id="25338124"/>
<gene>
    <name evidence="2" type="ORF">EMWEY_00041380</name>
</gene>
<dbReference type="Proteomes" id="UP000030763">
    <property type="component" value="Unassembled WGS sequence"/>
</dbReference>
<evidence type="ECO:0000256" key="1">
    <source>
        <dbReference type="SAM" id="MobiDB-lite"/>
    </source>
</evidence>
<sequence length="355" mass="38380">MNEEKGGAYTPEDSGVQAGWQEEEGLGLCCPPNSLFQDTLHSILVEGIPTPSRSLSTFCLSADSSSSFIHRLFIPDKDNILYKIEASADWPIGWGPHHDNCTLPEGAPEGGPPQVATEGALEGAPEGPLGEASEVSKENAEDPPEGPPTGGPKGAPKGAPKKGGKDLFAHYIAGKPLASCSVSVLSGPLHAADLLLEISSVSRDPAIRRELALQLSRMRQRLQCGPIQRFLRSVHRRKSGCLRCIQIRNSEKIWMGLQQDTVVIIHRFVCTDVLRRDLTLQYCKEFARAATEGLTMRLSDAVASIEAPDILKGELEEADIKEDELAVFLLLGIFSCDISTATRSLRALSLSEMSN</sequence>
<accession>U6M0X1</accession>
<keyword evidence="3" id="KW-1185">Reference proteome</keyword>
<dbReference type="RefSeq" id="XP_013334289.1">
    <property type="nucleotide sequence ID" value="XM_013478835.1"/>
</dbReference>
<name>U6M0X1_EIMMA</name>
<dbReference type="VEuPathDB" id="ToxoDB:EMWEY_00041380"/>
<proteinExistence type="predicted"/>
<organism evidence="2 3">
    <name type="scientific">Eimeria maxima</name>
    <name type="common">Coccidian parasite</name>
    <dbReference type="NCBI Taxonomy" id="5804"/>
    <lineage>
        <taxon>Eukaryota</taxon>
        <taxon>Sar</taxon>
        <taxon>Alveolata</taxon>
        <taxon>Apicomplexa</taxon>
        <taxon>Conoidasida</taxon>
        <taxon>Coccidia</taxon>
        <taxon>Eucoccidiorida</taxon>
        <taxon>Eimeriorina</taxon>
        <taxon>Eimeriidae</taxon>
        <taxon>Eimeria</taxon>
    </lineage>
</organism>
<reference evidence="2" key="1">
    <citation type="submission" date="2013-10" db="EMBL/GenBank/DDBJ databases">
        <title>Genomic analysis of the causative agents of coccidiosis in chickens.</title>
        <authorList>
            <person name="Reid A.J."/>
            <person name="Blake D."/>
            <person name="Billington K."/>
            <person name="Browne H."/>
            <person name="Dunn M."/>
            <person name="Hung S."/>
            <person name="Kawahara F."/>
            <person name="Miranda-Saavedra D."/>
            <person name="Mourier T."/>
            <person name="Nagra H."/>
            <person name="Otto T.D."/>
            <person name="Rawlings N."/>
            <person name="Sanchez A."/>
            <person name="Sanders M."/>
            <person name="Subramaniam C."/>
            <person name="Tay Y."/>
            <person name="Dear P."/>
            <person name="Doerig C."/>
            <person name="Gruber A."/>
            <person name="Parkinson J."/>
            <person name="Shirley M."/>
            <person name="Wan K.L."/>
            <person name="Berriman M."/>
            <person name="Tomley F."/>
            <person name="Pain A."/>
        </authorList>
    </citation>
    <scope>NUCLEOTIDE SEQUENCE [LARGE SCALE GENOMIC DNA]</scope>
    <source>
        <strain evidence="2">Weybridge</strain>
    </source>
</reference>
<dbReference type="AlphaFoldDB" id="U6M0X1"/>
<evidence type="ECO:0000313" key="2">
    <source>
        <dbReference type="EMBL" id="CDJ57641.1"/>
    </source>
</evidence>
<dbReference type="EMBL" id="HG719345">
    <property type="protein sequence ID" value="CDJ57641.1"/>
    <property type="molecule type" value="Genomic_DNA"/>
</dbReference>
<feature type="region of interest" description="Disordered" evidence="1">
    <location>
        <begin position="100"/>
        <end position="162"/>
    </location>
</feature>